<sequence length="383" mass="45176">MEIKELVTELSDYCRSYSYAGHDPYDALNSPLIQRLTFKNKYLRIIATQLVRRSPINIRPLLGIQKGENPKGIGLFLWGYTKLHRMDPKKEYKEEMGYLFSRLEALESQGYSGSCWGYNFDWQSRTFFRPKGTPTIVNTSFIGHALLDAYETFGEKTYLEKALSIRHFMLKDLKRTRLDEDSFCFSYTPVDTAVVHNANMLGASLLIRLYAHCREEEVKVAALSALSYSMKHQREDGSWYYADTFSEKWIDSFHTGFNLQALRWFIQEGHGESYREAYNKGVDYYASNFFLEDGTPKYFHNQVYPIDVHAPAQAIVFFSGEGEEYRDLTEGILRWTVRHLYSGEGWFYFQKNRHWMNRISYMRWTQAWAFHSLTEYLRRKTIT</sequence>
<dbReference type="RefSeq" id="WP_265425978.1">
    <property type="nucleotide sequence ID" value="NZ_JAPFPW010000021.1"/>
</dbReference>
<dbReference type="EMBL" id="JAPFPW010000021">
    <property type="protein sequence ID" value="MCW7755063.1"/>
    <property type="molecule type" value="Genomic_DNA"/>
</dbReference>
<keyword evidence="2" id="KW-1185">Reference proteome</keyword>
<evidence type="ECO:0000313" key="2">
    <source>
        <dbReference type="Proteomes" id="UP001209681"/>
    </source>
</evidence>
<protein>
    <recommendedName>
        <fullName evidence="3">Delta-aminolevulinic acid dehydratase</fullName>
    </recommendedName>
</protein>
<accession>A0ABT3NC69</accession>
<evidence type="ECO:0000313" key="1">
    <source>
        <dbReference type="EMBL" id="MCW7755063.1"/>
    </source>
</evidence>
<dbReference type="SUPFAM" id="SSF48239">
    <property type="entry name" value="Terpenoid cyclases/Protein prenyltransferases"/>
    <property type="match status" value="1"/>
</dbReference>
<gene>
    <name evidence="1" type="ORF">OOT00_13825</name>
</gene>
<name>A0ABT3NC69_9BACT</name>
<evidence type="ECO:0008006" key="3">
    <source>
        <dbReference type="Google" id="ProtNLM"/>
    </source>
</evidence>
<proteinExistence type="predicted"/>
<reference evidence="1 2" key="1">
    <citation type="submission" date="2022-11" db="EMBL/GenBank/DDBJ databases">
        <title>Desulfobotulus tamanensis H1 sp. nov. - anaerobic, alkaliphilic, sulphate reducing bacterium isolated from terrestrial mud volcano.</title>
        <authorList>
            <person name="Frolova A."/>
            <person name="Merkel A.Y."/>
            <person name="Slobodkin A.I."/>
        </authorList>
    </citation>
    <scope>NUCLEOTIDE SEQUENCE [LARGE SCALE GENOMIC DNA]</scope>
    <source>
        <strain evidence="1 2">H1</strain>
    </source>
</reference>
<dbReference type="InterPro" id="IPR008930">
    <property type="entry name" value="Terpenoid_cyclase/PrenylTrfase"/>
</dbReference>
<dbReference type="Proteomes" id="UP001209681">
    <property type="component" value="Unassembled WGS sequence"/>
</dbReference>
<dbReference type="Gene3D" id="1.50.10.20">
    <property type="match status" value="1"/>
</dbReference>
<comment type="caution">
    <text evidence="1">The sequence shown here is derived from an EMBL/GenBank/DDBJ whole genome shotgun (WGS) entry which is preliminary data.</text>
</comment>
<organism evidence="1 2">
    <name type="scientific">Desulfobotulus pelophilus</name>
    <dbReference type="NCBI Taxonomy" id="2823377"/>
    <lineage>
        <taxon>Bacteria</taxon>
        <taxon>Pseudomonadati</taxon>
        <taxon>Thermodesulfobacteriota</taxon>
        <taxon>Desulfobacteria</taxon>
        <taxon>Desulfobacterales</taxon>
        <taxon>Desulfobacteraceae</taxon>
        <taxon>Desulfobotulus</taxon>
    </lineage>
</organism>